<dbReference type="Gene3D" id="2.30.40.10">
    <property type="entry name" value="Urease, subunit C, domain 1"/>
    <property type="match status" value="1"/>
</dbReference>
<evidence type="ECO:0000256" key="4">
    <source>
        <dbReference type="ARBA" id="ARBA00023277"/>
    </source>
</evidence>
<dbReference type="InterPro" id="IPR011059">
    <property type="entry name" value="Metal-dep_hydrolase_composite"/>
</dbReference>
<evidence type="ECO:0000256" key="1">
    <source>
        <dbReference type="ARBA" id="ARBA00010716"/>
    </source>
</evidence>
<dbReference type="EMBL" id="FOSR01000002">
    <property type="protein sequence ID" value="SFK40490.1"/>
    <property type="molecule type" value="Genomic_DNA"/>
</dbReference>
<dbReference type="InterPro" id="IPR006680">
    <property type="entry name" value="Amidohydro-rel"/>
</dbReference>
<comment type="cofactor">
    <cofactor evidence="8">
        <name>a divalent metal cation</name>
        <dbReference type="ChEBI" id="CHEBI:60240"/>
    </cofactor>
    <text evidence="8">Binds 1 divalent metal cation per subunit.</text>
</comment>
<feature type="active site" description="Proton donor/acceptor" evidence="6">
    <location>
        <position position="277"/>
    </location>
</feature>
<dbReference type="FunFam" id="3.20.20.140:FF:000004">
    <property type="entry name" value="N-acetylglucosamine-6-phosphate deacetylase"/>
    <property type="match status" value="1"/>
</dbReference>
<keyword evidence="2 8" id="KW-0479">Metal-binding</keyword>
<dbReference type="Proteomes" id="UP000198725">
    <property type="component" value="Unassembled WGS sequence"/>
</dbReference>
<dbReference type="Pfam" id="PF01979">
    <property type="entry name" value="Amidohydro_1"/>
    <property type="match status" value="1"/>
</dbReference>
<evidence type="ECO:0000256" key="7">
    <source>
        <dbReference type="PIRSR" id="PIRSR038994-2"/>
    </source>
</evidence>
<gene>
    <name evidence="10" type="ORF">SAMN05192579_102269</name>
</gene>
<reference evidence="11" key="1">
    <citation type="submission" date="2016-10" db="EMBL/GenBank/DDBJ databases">
        <authorList>
            <person name="Varghese N."/>
            <person name="Submissions S."/>
        </authorList>
    </citation>
    <scope>NUCLEOTIDE SEQUENCE [LARGE SCALE GENOMIC DNA]</scope>
    <source>
        <strain evidence="11">MO64</strain>
    </source>
</reference>
<name>A0A1I3Z987_9GAMM</name>
<dbReference type="GO" id="GO:0008448">
    <property type="term" value="F:N-acetylglucosamine-6-phosphate deacetylase activity"/>
    <property type="evidence" value="ECO:0007669"/>
    <property type="project" value="InterPro"/>
</dbReference>
<evidence type="ECO:0000313" key="11">
    <source>
        <dbReference type="Proteomes" id="UP000198725"/>
    </source>
</evidence>
<keyword evidence="3 5" id="KW-0378">Hydrolase</keyword>
<proteinExistence type="inferred from homology"/>
<feature type="binding site" evidence="8">
    <location>
        <position position="198"/>
    </location>
    <ligand>
        <name>Zn(2+)</name>
        <dbReference type="ChEBI" id="CHEBI:29105"/>
    </ligand>
</feature>
<evidence type="ECO:0000313" key="10">
    <source>
        <dbReference type="EMBL" id="SFK40490.1"/>
    </source>
</evidence>
<dbReference type="SUPFAM" id="SSF51556">
    <property type="entry name" value="Metallo-dependent hydrolases"/>
    <property type="match status" value="1"/>
</dbReference>
<keyword evidence="11" id="KW-1185">Reference proteome</keyword>
<evidence type="ECO:0000256" key="8">
    <source>
        <dbReference type="PIRSR" id="PIRSR038994-3"/>
    </source>
</evidence>
<comment type="similarity">
    <text evidence="1 5">Belongs to the metallo-dependent hydrolases superfamily. NagA family.</text>
</comment>
<evidence type="ECO:0000256" key="6">
    <source>
        <dbReference type="PIRSR" id="PIRSR038994-1"/>
    </source>
</evidence>
<feature type="binding site" evidence="7">
    <location>
        <position position="145"/>
    </location>
    <ligand>
        <name>substrate</name>
    </ligand>
</feature>
<feature type="binding site" evidence="7">
    <location>
        <position position="254"/>
    </location>
    <ligand>
        <name>substrate</name>
    </ligand>
</feature>
<feature type="binding site" evidence="7">
    <location>
        <begin position="310"/>
        <end position="312"/>
    </location>
    <ligand>
        <name>substrate</name>
    </ligand>
</feature>
<evidence type="ECO:0000256" key="3">
    <source>
        <dbReference type="ARBA" id="ARBA00022801"/>
    </source>
</evidence>
<feature type="binding site" evidence="7">
    <location>
        <begin position="222"/>
        <end position="223"/>
    </location>
    <ligand>
        <name>substrate</name>
    </ligand>
</feature>
<dbReference type="GO" id="GO:0006046">
    <property type="term" value="P:N-acetylglucosamine catabolic process"/>
    <property type="evidence" value="ECO:0007669"/>
    <property type="project" value="TreeGrafter"/>
</dbReference>
<dbReference type="AlphaFoldDB" id="A0A1I3Z987"/>
<dbReference type="InterPro" id="IPR032466">
    <property type="entry name" value="Metal_Hydrolase"/>
</dbReference>
<feature type="binding site" evidence="7">
    <location>
        <position position="230"/>
    </location>
    <ligand>
        <name>substrate</name>
    </ligand>
</feature>
<dbReference type="InterPro" id="IPR003764">
    <property type="entry name" value="GlcNAc_6-P_deAcase"/>
</dbReference>
<dbReference type="SUPFAM" id="SSF51338">
    <property type="entry name" value="Composite domain of metallo-dependent hydrolases"/>
    <property type="match status" value="1"/>
</dbReference>
<evidence type="ECO:0000259" key="9">
    <source>
        <dbReference type="Pfam" id="PF01979"/>
    </source>
</evidence>
<accession>A0A1I3Z987</accession>
<dbReference type="RefSeq" id="WP_092701654.1">
    <property type="nucleotide sequence ID" value="NZ_FOSR01000002.1"/>
</dbReference>
<dbReference type="PIRSF" id="PIRSF038994">
    <property type="entry name" value="NagA"/>
    <property type="match status" value="1"/>
</dbReference>
<feature type="domain" description="Amidohydrolase-related" evidence="9">
    <location>
        <begin position="57"/>
        <end position="369"/>
    </location>
</feature>
<dbReference type="NCBIfam" id="TIGR00221">
    <property type="entry name" value="nagA"/>
    <property type="match status" value="1"/>
</dbReference>
<dbReference type="PANTHER" id="PTHR11113:SF14">
    <property type="entry name" value="N-ACETYLGLUCOSAMINE-6-PHOSPHATE DEACETYLASE"/>
    <property type="match status" value="1"/>
</dbReference>
<organism evidence="10 11">
    <name type="scientific">Rhodanobacter glycinis</name>
    <dbReference type="NCBI Taxonomy" id="582702"/>
    <lineage>
        <taxon>Bacteria</taxon>
        <taxon>Pseudomonadati</taxon>
        <taxon>Pseudomonadota</taxon>
        <taxon>Gammaproteobacteria</taxon>
        <taxon>Lysobacterales</taxon>
        <taxon>Rhodanobacteraceae</taxon>
        <taxon>Rhodanobacter</taxon>
    </lineage>
</organism>
<dbReference type="GO" id="GO:0046872">
    <property type="term" value="F:metal ion binding"/>
    <property type="evidence" value="ECO:0007669"/>
    <property type="project" value="UniProtKB-KW"/>
</dbReference>
<feature type="binding site" evidence="8">
    <location>
        <position position="219"/>
    </location>
    <ligand>
        <name>Zn(2+)</name>
        <dbReference type="ChEBI" id="CHEBI:29105"/>
    </ligand>
</feature>
<protein>
    <submittedName>
        <fullName evidence="10">N-acetylglucosamine 6-phosphate deacetylase</fullName>
    </submittedName>
</protein>
<feature type="binding site" evidence="8">
    <location>
        <position position="134"/>
    </location>
    <ligand>
        <name>Zn(2+)</name>
        <dbReference type="ChEBI" id="CHEBI:29105"/>
    </ligand>
</feature>
<dbReference type="CDD" id="cd00854">
    <property type="entry name" value="NagA"/>
    <property type="match status" value="1"/>
</dbReference>
<dbReference type="PANTHER" id="PTHR11113">
    <property type="entry name" value="N-ACETYLGLUCOSAMINE-6-PHOSPHATE DEACETYLASE"/>
    <property type="match status" value="1"/>
</dbReference>
<evidence type="ECO:0000256" key="5">
    <source>
        <dbReference type="PIRNR" id="PIRNR038994"/>
    </source>
</evidence>
<sequence length="386" mass="39947">METAATIALVNGRVLGDHGPREGLAVLVEGERIAAIVAQDDPCVASATSHDLGGHLLLPGFIDVQVNGGGGLLFNDAPTVDTLRGIAAAHRTFGTTGLLPTLITDTAEKMHAALDAVDAAIEQRVPGILGIHLEGPFLAPARKGIHDARLFRHPDADDLAMLAAKHRGRIMLTLAPEQVSTEVIRTLSEAGVIVVAGHTAADYATTRAALDAGICGFTHLYNAMTPLGSREPGVVGAALDDPHSWCGLIVDGHHVHPASLRVAIAAKARGKCVLVTDAMPPVGSDDPSYTLNGQTIVARDGICQSEAGVLAGSALDMATGVRNLVEMVGLPLAEASRMASAYPAAWLGLGRTHGRLAAGYRADFAVLDDALVARETWIGGVAHPID</sequence>
<keyword evidence="4 5" id="KW-0119">Carbohydrate metabolism</keyword>
<evidence type="ECO:0000256" key="2">
    <source>
        <dbReference type="ARBA" id="ARBA00022723"/>
    </source>
</evidence>
<dbReference type="Gene3D" id="3.20.20.140">
    <property type="entry name" value="Metal-dependent hydrolases"/>
    <property type="match status" value="1"/>
</dbReference>